<protein>
    <submittedName>
        <fullName evidence="2">Uncharacterized protein</fullName>
    </submittedName>
</protein>
<proteinExistence type="predicted"/>
<evidence type="ECO:0000256" key="1">
    <source>
        <dbReference type="SAM" id="MobiDB-lite"/>
    </source>
</evidence>
<dbReference type="EMBL" id="FMXA01000012">
    <property type="protein sequence ID" value="SDA52120.1"/>
    <property type="molecule type" value="Genomic_DNA"/>
</dbReference>
<dbReference type="OrthoDB" id="1632406at2"/>
<evidence type="ECO:0000313" key="3">
    <source>
        <dbReference type="Proteomes" id="UP000199689"/>
    </source>
</evidence>
<accession>A0A1G5W1Y6</accession>
<feature type="region of interest" description="Disordered" evidence="1">
    <location>
        <begin position="1"/>
        <end position="28"/>
    </location>
</feature>
<dbReference type="AlphaFoldDB" id="A0A1G5W1Y6"/>
<dbReference type="Proteomes" id="UP000199689">
    <property type="component" value="Unassembled WGS sequence"/>
</dbReference>
<reference evidence="2 3" key="1">
    <citation type="submission" date="2016-10" db="EMBL/GenBank/DDBJ databases">
        <authorList>
            <person name="de Groot N.N."/>
        </authorList>
    </citation>
    <scope>NUCLEOTIDE SEQUENCE [LARGE SCALE GENOMIC DNA]</scope>
    <source>
        <strain evidence="2 3">DSM 15230</strain>
    </source>
</reference>
<feature type="compositionally biased region" description="Basic residues" evidence="1">
    <location>
        <begin position="18"/>
        <end position="28"/>
    </location>
</feature>
<keyword evidence="3" id="KW-1185">Reference proteome</keyword>
<dbReference type="RefSeq" id="WP_091364585.1">
    <property type="nucleotide sequence ID" value="NZ_FMXA01000012.1"/>
</dbReference>
<name>A0A1G5W1Y6_9FIRM</name>
<gene>
    <name evidence="2" type="ORF">SAMN02910343_01076</name>
</gene>
<sequence length="77" mass="9112">MSSIKKNNRGGARPGAGRPKKLQGVRKQHQLRAYDDEWELIREFSWFVKHGCKEDCAKLMTQLRKIREERNTPWTLT</sequence>
<dbReference type="GeneID" id="87756097"/>
<organism evidence="2 3">
    <name type="scientific">Allisonella histaminiformans</name>
    <dbReference type="NCBI Taxonomy" id="209880"/>
    <lineage>
        <taxon>Bacteria</taxon>
        <taxon>Bacillati</taxon>
        <taxon>Bacillota</taxon>
        <taxon>Negativicutes</taxon>
        <taxon>Veillonellales</taxon>
        <taxon>Veillonellaceae</taxon>
        <taxon>Allisonella</taxon>
    </lineage>
</organism>
<evidence type="ECO:0000313" key="2">
    <source>
        <dbReference type="EMBL" id="SDA52120.1"/>
    </source>
</evidence>